<feature type="compositionally biased region" description="Polar residues" evidence="2">
    <location>
        <begin position="354"/>
        <end position="366"/>
    </location>
</feature>
<gene>
    <name evidence="3" type="ORF">MSPICULIGERA_LOCUS22556</name>
</gene>
<keyword evidence="1" id="KW-0175">Coiled coil</keyword>
<feature type="region of interest" description="Disordered" evidence="2">
    <location>
        <begin position="1"/>
        <end position="90"/>
    </location>
</feature>
<dbReference type="Proteomes" id="UP001177023">
    <property type="component" value="Unassembled WGS sequence"/>
</dbReference>
<feature type="compositionally biased region" description="Basic and acidic residues" evidence="2">
    <location>
        <begin position="390"/>
        <end position="404"/>
    </location>
</feature>
<reference evidence="3" key="1">
    <citation type="submission" date="2023-06" db="EMBL/GenBank/DDBJ databases">
        <authorList>
            <person name="Delattre M."/>
        </authorList>
    </citation>
    <scope>NUCLEOTIDE SEQUENCE</scope>
    <source>
        <strain evidence="3">AF72</strain>
    </source>
</reference>
<evidence type="ECO:0000256" key="1">
    <source>
        <dbReference type="SAM" id="Coils"/>
    </source>
</evidence>
<dbReference type="EMBL" id="CATQJA010002697">
    <property type="protein sequence ID" value="CAJ0584504.1"/>
    <property type="molecule type" value="Genomic_DNA"/>
</dbReference>
<organism evidence="3 4">
    <name type="scientific">Mesorhabditis spiculigera</name>
    <dbReference type="NCBI Taxonomy" id="96644"/>
    <lineage>
        <taxon>Eukaryota</taxon>
        <taxon>Metazoa</taxon>
        <taxon>Ecdysozoa</taxon>
        <taxon>Nematoda</taxon>
        <taxon>Chromadorea</taxon>
        <taxon>Rhabditida</taxon>
        <taxon>Rhabditina</taxon>
        <taxon>Rhabditomorpha</taxon>
        <taxon>Rhabditoidea</taxon>
        <taxon>Rhabditidae</taxon>
        <taxon>Mesorhabditinae</taxon>
        <taxon>Mesorhabditis</taxon>
    </lineage>
</organism>
<protein>
    <submittedName>
        <fullName evidence="3">Uncharacterized protein</fullName>
    </submittedName>
</protein>
<evidence type="ECO:0000313" key="3">
    <source>
        <dbReference type="EMBL" id="CAJ0584504.1"/>
    </source>
</evidence>
<feature type="compositionally biased region" description="Basic and acidic residues" evidence="2">
    <location>
        <begin position="665"/>
        <end position="676"/>
    </location>
</feature>
<feature type="compositionally biased region" description="Basic and acidic residues" evidence="2">
    <location>
        <begin position="338"/>
        <end position="347"/>
    </location>
</feature>
<feature type="coiled-coil region" evidence="1">
    <location>
        <begin position="431"/>
        <end position="563"/>
    </location>
</feature>
<feature type="compositionally biased region" description="Low complexity" evidence="2">
    <location>
        <begin position="405"/>
        <end position="415"/>
    </location>
</feature>
<comment type="caution">
    <text evidence="3">The sequence shown here is derived from an EMBL/GenBank/DDBJ whole genome shotgun (WGS) entry which is preliminary data.</text>
</comment>
<feature type="compositionally biased region" description="Low complexity" evidence="2">
    <location>
        <begin position="16"/>
        <end position="25"/>
    </location>
</feature>
<feature type="compositionally biased region" description="Basic residues" evidence="2">
    <location>
        <begin position="654"/>
        <end position="664"/>
    </location>
</feature>
<feature type="compositionally biased region" description="Low complexity" evidence="2">
    <location>
        <begin position="744"/>
        <end position="758"/>
    </location>
</feature>
<feature type="compositionally biased region" description="Basic residues" evidence="2">
    <location>
        <begin position="695"/>
        <end position="704"/>
    </location>
</feature>
<proteinExistence type="predicted"/>
<evidence type="ECO:0000313" key="4">
    <source>
        <dbReference type="Proteomes" id="UP001177023"/>
    </source>
</evidence>
<feature type="region of interest" description="Disordered" evidence="2">
    <location>
        <begin position="744"/>
        <end position="791"/>
    </location>
</feature>
<sequence>MAEAARNHEAPPPSIEPTTTPSPVVEQPPPPEDPNPAEFAQPPQFEPTTTPAPVEELETPSTTPAPAVPEVNPFADRSLPPPPPSGPGFLATSITSLAGGIRSLPGLNGLSDGGIGIAINLTILAMTVVWWLINSALGGSDSVNFERRAAHDLASKVKALQTVLKEREEELRRHQINGGQDQQAVHQLSAELNNLRHLVGQAEEEKKRMSAELKRESEGRQTAEHHYAAEREALEAMRVRVQQLEHVEQAHQQLNNECEEVTRKLNALHNDLIELRHQKERVDGELNLAKTRAEELSFTLEEKEKELKDKENMADELEGRTVGLESMIVDLQARLAEAETRHGEDAQQHQQQQESTVKLTKVTEAQSASSVSESGGGSNGWSDFDCSDDEKEKKDKEKKDKQKETTPPTQQHQQVQQKMTNVSTVSDIQEVARLRGEIHRLELKINSAGLELEREQVQKKVLEERVKSLDEALKQKSLELDKCENERRLALEHQTKLLGMFQSAQTKSSDTENMVADLRIDARKLEDELRKAEAERREKEVELKAVEEELRKLRHDHVKLETKHFALNREHRNLMDQKALGASPSELLAGLGPSGLDRLGAGSRGGGGLLSGLGFESSGWDEPPLPPPSSHNNSHRLGSSPDDFDLLPDASSQHLRRSSRSRRSERRESPSDAERSHHPRRSHQPVYQKEPTSPGHRRRSRSQGRHPFMPYNDLALLNTSTTSRGGGPLLPVRPGSHTGGAVGMSGHMYYSSGGSNSGRSPPPEMIHQAIPPAGLHKPKGTRAVDLNAAFK</sequence>
<feature type="region of interest" description="Disordered" evidence="2">
    <location>
        <begin position="613"/>
        <end position="711"/>
    </location>
</feature>
<feature type="coiled-coil region" evidence="1">
    <location>
        <begin position="150"/>
        <end position="320"/>
    </location>
</feature>
<feature type="non-terminal residue" evidence="3">
    <location>
        <position position="1"/>
    </location>
</feature>
<accession>A0AA36DB62</accession>
<dbReference type="AlphaFoldDB" id="A0AA36DB62"/>
<name>A0AA36DB62_9BILA</name>
<evidence type="ECO:0000256" key="2">
    <source>
        <dbReference type="SAM" id="MobiDB-lite"/>
    </source>
</evidence>
<feature type="region of interest" description="Disordered" evidence="2">
    <location>
        <begin position="338"/>
        <end position="415"/>
    </location>
</feature>
<keyword evidence="4" id="KW-1185">Reference proteome</keyword>